<feature type="domain" description="DUF4352" evidence="3">
    <location>
        <begin position="40"/>
        <end position="145"/>
    </location>
</feature>
<proteinExistence type="predicted"/>
<reference evidence="4 5" key="1">
    <citation type="submission" date="2020-03" db="EMBL/GenBank/DDBJ databases">
        <title>Soil Listeria distribution.</title>
        <authorList>
            <person name="Liao J."/>
            <person name="Wiedmann M."/>
        </authorList>
    </citation>
    <scope>NUCLEOTIDE SEQUENCE [LARGE SCALE GENOMIC DNA]</scope>
    <source>
        <strain evidence="4 5">FSL L7-1387</strain>
    </source>
</reference>
<dbReference type="RefSeq" id="WP_185430576.1">
    <property type="nucleotide sequence ID" value="NZ_JAARRW010000012.1"/>
</dbReference>
<evidence type="ECO:0000256" key="1">
    <source>
        <dbReference type="ARBA" id="ARBA00022729"/>
    </source>
</evidence>
<name>A0A7X0XNH1_9LIST</name>
<feature type="chain" id="PRO_5039654194" evidence="2">
    <location>
        <begin position="20"/>
        <end position="165"/>
    </location>
</feature>
<dbReference type="Gene3D" id="2.60.40.1240">
    <property type="match status" value="1"/>
</dbReference>
<organism evidence="4 5">
    <name type="scientific">Listeria booriae</name>
    <dbReference type="NCBI Taxonomy" id="1552123"/>
    <lineage>
        <taxon>Bacteria</taxon>
        <taxon>Bacillati</taxon>
        <taxon>Bacillota</taxon>
        <taxon>Bacilli</taxon>
        <taxon>Bacillales</taxon>
        <taxon>Listeriaceae</taxon>
        <taxon>Listeria</taxon>
    </lineage>
</organism>
<evidence type="ECO:0000256" key="2">
    <source>
        <dbReference type="SAM" id="SignalP"/>
    </source>
</evidence>
<protein>
    <submittedName>
        <fullName evidence="4">DUF4352 domain-containing protein</fullName>
    </submittedName>
</protein>
<evidence type="ECO:0000313" key="4">
    <source>
        <dbReference type="EMBL" id="MBC1563721.1"/>
    </source>
</evidence>
<dbReference type="EMBL" id="JAARRW010000012">
    <property type="protein sequence ID" value="MBC1563721.1"/>
    <property type="molecule type" value="Genomic_DNA"/>
</dbReference>
<sequence length="165" mass="17972">MKKLLIAALSGLLVLSMTACSSTSDKDANTKATQAESKTELNKEKTINDINMKITSATIIKDDTLKKDEAMLQLNFAIKNDSKADYGVGSGDFYIKDKSGKKYEMAGHEDNFGDVIKVGKTLNGSGYYTIPKDAKDLTVVYDQAINKAKDKKTISWEIGTAKSAK</sequence>
<keyword evidence="1 2" id="KW-0732">Signal</keyword>
<dbReference type="PROSITE" id="PS51257">
    <property type="entry name" value="PROKAR_LIPOPROTEIN"/>
    <property type="match status" value="1"/>
</dbReference>
<dbReference type="AlphaFoldDB" id="A0A7X0XNH1"/>
<accession>A0A7X0XNH1</accession>
<comment type="caution">
    <text evidence="4">The sequence shown here is derived from an EMBL/GenBank/DDBJ whole genome shotgun (WGS) entry which is preliminary data.</text>
</comment>
<evidence type="ECO:0000313" key="5">
    <source>
        <dbReference type="Proteomes" id="UP000541955"/>
    </source>
</evidence>
<dbReference type="InterPro" id="IPR029051">
    <property type="entry name" value="DUF4352"/>
</dbReference>
<feature type="signal peptide" evidence="2">
    <location>
        <begin position="1"/>
        <end position="19"/>
    </location>
</feature>
<dbReference type="Pfam" id="PF11611">
    <property type="entry name" value="DUF4352"/>
    <property type="match status" value="1"/>
</dbReference>
<dbReference type="Proteomes" id="UP000541955">
    <property type="component" value="Unassembled WGS sequence"/>
</dbReference>
<evidence type="ECO:0000259" key="3">
    <source>
        <dbReference type="Pfam" id="PF11611"/>
    </source>
</evidence>
<gene>
    <name evidence="4" type="ORF">HB902_16725</name>
</gene>
<dbReference type="InterPro" id="IPR029050">
    <property type="entry name" value="Immunoprotect_excell_Ig-like"/>
</dbReference>